<name>A0A6D2IQV6_9BRAS</name>
<dbReference type="PROSITE" id="PS51081">
    <property type="entry name" value="ZF_SIAH"/>
    <property type="match status" value="1"/>
</dbReference>
<reference evidence="7" key="1">
    <citation type="submission" date="2020-01" db="EMBL/GenBank/DDBJ databases">
        <authorList>
            <person name="Mishra B."/>
        </authorList>
    </citation>
    <scope>NUCLEOTIDE SEQUENCE [LARGE SCALE GENOMIC DNA]</scope>
</reference>
<dbReference type="UniPathway" id="UPA00143"/>
<gene>
    <name evidence="7" type="ORF">MERR_LOCUS17570</name>
</gene>
<dbReference type="Gene3D" id="3.30.40.10">
    <property type="entry name" value="Zinc/RING finger domain, C3HC4 (zinc finger)"/>
    <property type="match status" value="1"/>
</dbReference>
<keyword evidence="8" id="KW-1185">Reference proteome</keyword>
<dbReference type="InterPro" id="IPR013083">
    <property type="entry name" value="Znf_RING/FYVE/PHD"/>
</dbReference>
<sequence>MVPCPNAKYGCAEKFSYGKELAHEKECGLALCHCPVPNCNFTGMYKDLYGHQYDNHKALCNSFTSGRSTVACLRMRDKILVLQESCDGPLVAVQCFKAPIVFYVTVNCIAPCAPGVGEFSYHISYSYRGKTLTFELEKMNRIQKVSYETPEKDFMLVPYYILDLSCALKMRICIRRL</sequence>
<dbReference type="SUPFAM" id="SSF49599">
    <property type="entry name" value="TRAF domain-like"/>
    <property type="match status" value="1"/>
</dbReference>
<dbReference type="Pfam" id="PF21361">
    <property type="entry name" value="Sina_ZnF"/>
    <property type="match status" value="1"/>
</dbReference>
<dbReference type="EMBL" id="CACVBM020001094">
    <property type="protein sequence ID" value="CAA7030335.1"/>
    <property type="molecule type" value="Genomic_DNA"/>
</dbReference>
<comment type="caution">
    <text evidence="7">The sequence shown here is derived from an EMBL/GenBank/DDBJ whole genome shotgun (WGS) entry which is preliminary data.</text>
</comment>
<dbReference type="GO" id="GO:0016567">
    <property type="term" value="P:protein ubiquitination"/>
    <property type="evidence" value="ECO:0007669"/>
    <property type="project" value="UniProtKB-UniPathway"/>
</dbReference>
<dbReference type="InterPro" id="IPR013010">
    <property type="entry name" value="Znf_SIAH"/>
</dbReference>
<dbReference type="OrthoDB" id="1630758at2759"/>
<comment type="function">
    <text evidence="4">E3 ubiquitin-protein ligase that mediates ubiquitination and subsequent proteasomal degradation of target proteins. E3 ubiquitin ligases accept ubiquitin from an E2 ubiquitin-conjugating enzyme in the form of a thioester and then directly transfers the ubiquitin to targeted substrates. It probably triggers the ubiquitin-mediated degradation of different substrates.</text>
</comment>
<evidence type="ECO:0000256" key="2">
    <source>
        <dbReference type="ARBA" id="ARBA00022771"/>
    </source>
</evidence>
<evidence type="ECO:0000256" key="3">
    <source>
        <dbReference type="ARBA" id="ARBA00022833"/>
    </source>
</evidence>
<dbReference type="Proteomes" id="UP000467841">
    <property type="component" value="Unassembled WGS sequence"/>
</dbReference>
<organism evidence="7 8">
    <name type="scientific">Microthlaspi erraticum</name>
    <dbReference type="NCBI Taxonomy" id="1685480"/>
    <lineage>
        <taxon>Eukaryota</taxon>
        <taxon>Viridiplantae</taxon>
        <taxon>Streptophyta</taxon>
        <taxon>Embryophyta</taxon>
        <taxon>Tracheophyta</taxon>
        <taxon>Spermatophyta</taxon>
        <taxon>Magnoliopsida</taxon>
        <taxon>eudicotyledons</taxon>
        <taxon>Gunneridae</taxon>
        <taxon>Pentapetalae</taxon>
        <taxon>rosids</taxon>
        <taxon>malvids</taxon>
        <taxon>Brassicales</taxon>
        <taxon>Brassicaceae</taxon>
        <taxon>Coluteocarpeae</taxon>
        <taxon>Microthlaspi</taxon>
    </lineage>
</organism>
<feature type="domain" description="SIAH-type" evidence="6">
    <location>
        <begin position="1"/>
        <end position="57"/>
    </location>
</feature>
<dbReference type="GO" id="GO:0008270">
    <property type="term" value="F:zinc ion binding"/>
    <property type="evidence" value="ECO:0007669"/>
    <property type="project" value="UniProtKB-KW"/>
</dbReference>
<evidence type="ECO:0000256" key="5">
    <source>
        <dbReference type="PROSITE-ProRule" id="PRU00455"/>
    </source>
</evidence>
<keyword evidence="1" id="KW-0479">Metal-binding</keyword>
<proteinExistence type="predicted"/>
<evidence type="ECO:0000256" key="1">
    <source>
        <dbReference type="ARBA" id="ARBA00022723"/>
    </source>
</evidence>
<keyword evidence="2 5" id="KW-0863">Zinc-finger</keyword>
<dbReference type="AlphaFoldDB" id="A0A6D2IQV6"/>
<accession>A0A6D2IQV6</accession>
<dbReference type="PANTHER" id="PTHR46632:SF11">
    <property type="entry name" value="E3 UBIQUITIN-PROTEIN LIGASE SINA-LIKE 1-RELATED"/>
    <property type="match status" value="1"/>
</dbReference>
<dbReference type="PANTHER" id="PTHR46632">
    <property type="entry name" value="E3 UBIQUITIN-PROTEIN LIGASE SINA-LIKE 4"/>
    <property type="match status" value="1"/>
</dbReference>
<evidence type="ECO:0000313" key="8">
    <source>
        <dbReference type="Proteomes" id="UP000467841"/>
    </source>
</evidence>
<evidence type="ECO:0000313" key="7">
    <source>
        <dbReference type="EMBL" id="CAA7030335.1"/>
    </source>
</evidence>
<protein>
    <recommendedName>
        <fullName evidence="6">SIAH-type domain-containing protein</fullName>
    </recommendedName>
</protein>
<evidence type="ECO:0000259" key="6">
    <source>
        <dbReference type="PROSITE" id="PS51081"/>
    </source>
</evidence>
<keyword evidence="3" id="KW-0862">Zinc</keyword>
<evidence type="ECO:0000256" key="4">
    <source>
        <dbReference type="ARBA" id="ARBA00024004"/>
    </source>
</evidence>
<dbReference type="InterPro" id="IPR044286">
    <property type="entry name" value="SINL_plant"/>
</dbReference>